<feature type="compositionally biased region" description="Low complexity" evidence="1">
    <location>
        <begin position="504"/>
        <end position="523"/>
    </location>
</feature>
<reference evidence="2 3" key="1">
    <citation type="submission" date="2015-03" db="EMBL/GenBank/DDBJ databases">
        <title>Genomics and transcriptomics of the oil-accumulating basidiomycete yeast T. oleaginosus allow insights into substrate utilization and the diverse evolutionary trajectories of mating systems in fungi.</title>
        <authorList>
            <consortium name="DOE Joint Genome Institute"/>
            <person name="Kourist R."/>
            <person name="Kracht O."/>
            <person name="Bracharz F."/>
            <person name="Lipzen A."/>
            <person name="Nolan M."/>
            <person name="Ohm R."/>
            <person name="Grigoriev I."/>
            <person name="Sun S."/>
            <person name="Heitman J."/>
            <person name="Bruck T."/>
            <person name="Nowrousian M."/>
        </authorList>
    </citation>
    <scope>NUCLEOTIDE SEQUENCE [LARGE SCALE GENOMIC DNA]</scope>
    <source>
        <strain evidence="2 3">IBC0246</strain>
    </source>
</reference>
<dbReference type="GO" id="GO:0071479">
    <property type="term" value="P:cellular response to ionizing radiation"/>
    <property type="evidence" value="ECO:0007669"/>
    <property type="project" value="TreeGrafter"/>
</dbReference>
<evidence type="ECO:0000313" key="2">
    <source>
        <dbReference type="EMBL" id="KLT44068.1"/>
    </source>
</evidence>
<dbReference type="PANTHER" id="PTHR15237">
    <property type="entry name" value="DNA REPAIR PROTEIN RAD9"/>
    <property type="match status" value="1"/>
</dbReference>
<sequence>MEASIREPNIKYFTRLVQCAAKYGDDLCMSATSESCDLIVTNSTKSAYVCFALEPAFFSRYKGSGSAAEQRRGVKCQLYAKASSVNTVERVDLKIFDPEGGLRARTDHSDEDSDDDIRVASRTAHLELKLVYHHGKPSRKKLQLTSGITKKHILHLHPSEGLRVVVDTESQPSGFLVSARTLRDWLDHFSIAFTSSTSSNGLVRGDSHLAWQFTQGHVKIKNYETATTSMLATEVTLDVRDFGQYMLEQDVVELSLPMREFKGTLQLAESLGMDLDFWFSEASQPMAMTSTFLGNDRFGNETTLFKIFCALATTQTDAFSGAPVPANGTLRERAPANDLASRRSQSTAVKSERSESVASDRGPKPNTASRRTSARPRASLTMTLEPERPPPMVTVVGGGMFSASQSGGPDRPEPLFQPGPSQASLPSMSQRLTQQEVLDLAGLGDLDLEAMLDDDNDDMDDMGDMGEHPEVPRGGDIPSGWEDIEADFNNIPTQRMSTQKDDIAAAQQQASGNSSSISQRQFSLLHGGSGSESIRPVEPSRGGTSLDTESITRTASHELSAGSKLSRELSRTEPSGVGRGLKPPLKPSGPDNAQGLQHDPSREINVGMALPEKRSVIDYGGSRPGSRELTPHENNRPSNRRNSSGGRDSNSNFQPDPTFFGDETVLSDDELGPTQVPSGRVFETLFDD</sequence>
<dbReference type="SUPFAM" id="SSF55979">
    <property type="entry name" value="DNA clamp"/>
    <property type="match status" value="1"/>
</dbReference>
<name>A0A0J0XSM1_9TREE</name>
<dbReference type="OrthoDB" id="60092at2759"/>
<feature type="compositionally biased region" description="Basic and acidic residues" evidence="1">
    <location>
        <begin position="625"/>
        <end position="635"/>
    </location>
</feature>
<feature type="compositionally biased region" description="Low complexity" evidence="1">
    <location>
        <begin position="367"/>
        <end position="381"/>
    </location>
</feature>
<dbReference type="STRING" id="879819.A0A0J0XSM1"/>
<dbReference type="AlphaFoldDB" id="A0A0J0XSM1"/>
<feature type="region of interest" description="Disordered" evidence="1">
    <location>
        <begin position="451"/>
        <end position="688"/>
    </location>
</feature>
<evidence type="ECO:0000313" key="3">
    <source>
        <dbReference type="Proteomes" id="UP000053611"/>
    </source>
</evidence>
<organism evidence="2 3">
    <name type="scientific">Cutaneotrichosporon oleaginosum</name>
    <dbReference type="NCBI Taxonomy" id="879819"/>
    <lineage>
        <taxon>Eukaryota</taxon>
        <taxon>Fungi</taxon>
        <taxon>Dikarya</taxon>
        <taxon>Basidiomycota</taxon>
        <taxon>Agaricomycotina</taxon>
        <taxon>Tremellomycetes</taxon>
        <taxon>Trichosporonales</taxon>
        <taxon>Trichosporonaceae</taxon>
        <taxon>Cutaneotrichosporon</taxon>
    </lineage>
</organism>
<evidence type="ECO:0008006" key="4">
    <source>
        <dbReference type="Google" id="ProtNLM"/>
    </source>
</evidence>
<feature type="compositionally biased region" description="Acidic residues" evidence="1">
    <location>
        <begin position="451"/>
        <end position="464"/>
    </location>
</feature>
<dbReference type="InterPro" id="IPR007268">
    <property type="entry name" value="Rad9/Ddc1"/>
</dbReference>
<dbReference type="GO" id="GO:0030896">
    <property type="term" value="C:checkpoint clamp complex"/>
    <property type="evidence" value="ECO:0007669"/>
    <property type="project" value="InterPro"/>
</dbReference>
<proteinExistence type="predicted"/>
<feature type="compositionally biased region" description="Polar residues" evidence="1">
    <location>
        <begin position="542"/>
        <end position="554"/>
    </location>
</feature>
<dbReference type="Gene3D" id="3.70.10.10">
    <property type="match status" value="1"/>
</dbReference>
<dbReference type="RefSeq" id="XP_018280559.1">
    <property type="nucleotide sequence ID" value="XM_018425236.1"/>
</dbReference>
<dbReference type="GO" id="GO:0006281">
    <property type="term" value="P:DNA repair"/>
    <property type="evidence" value="ECO:0007669"/>
    <property type="project" value="TreeGrafter"/>
</dbReference>
<accession>A0A0J0XSM1</accession>
<keyword evidence="3" id="KW-1185">Reference proteome</keyword>
<dbReference type="GO" id="GO:0031573">
    <property type="term" value="P:mitotic intra-S DNA damage checkpoint signaling"/>
    <property type="evidence" value="ECO:0007669"/>
    <property type="project" value="TreeGrafter"/>
</dbReference>
<evidence type="ECO:0000256" key="1">
    <source>
        <dbReference type="SAM" id="MobiDB-lite"/>
    </source>
</evidence>
<protein>
    <recommendedName>
        <fullName evidence="4">Rad9-domain-containing protein</fullName>
    </recommendedName>
</protein>
<feature type="region of interest" description="Disordered" evidence="1">
    <location>
        <begin position="319"/>
        <end position="428"/>
    </location>
</feature>
<dbReference type="Proteomes" id="UP000053611">
    <property type="component" value="Unassembled WGS sequence"/>
</dbReference>
<gene>
    <name evidence="2" type="ORF">CC85DRAFT_300749</name>
</gene>
<dbReference type="GO" id="GO:0000076">
    <property type="term" value="P:DNA replication checkpoint signaling"/>
    <property type="evidence" value="ECO:0007669"/>
    <property type="project" value="TreeGrafter"/>
</dbReference>
<dbReference type="EMBL" id="KQ087189">
    <property type="protein sequence ID" value="KLT44068.1"/>
    <property type="molecule type" value="Genomic_DNA"/>
</dbReference>
<dbReference type="GeneID" id="28985839"/>
<dbReference type="PANTHER" id="PTHR15237:SF0">
    <property type="entry name" value="CELL CYCLE CHECKPOINT CONTROL PROTEIN"/>
    <property type="match status" value="1"/>
</dbReference>
<dbReference type="Pfam" id="PF04139">
    <property type="entry name" value="Rad9"/>
    <property type="match status" value="1"/>
</dbReference>
<feature type="compositionally biased region" description="Low complexity" evidence="1">
    <location>
        <begin position="636"/>
        <end position="652"/>
    </location>
</feature>
<feature type="compositionally biased region" description="Polar residues" evidence="1">
    <location>
        <begin position="419"/>
        <end position="428"/>
    </location>
</feature>
<dbReference type="InterPro" id="IPR046938">
    <property type="entry name" value="DNA_clamp_sf"/>
</dbReference>